<name>A0ACB9WNI1_CHAAC</name>
<gene>
    <name evidence="1" type="ORF">KUCAC02_005469</name>
</gene>
<sequence length="74" mass="8739">LFFNPSSTPTILRHFVERHTHRCATPVPLNLGGLYLYHLLCQLCRESKHNNIRERDKQTAAENRETEERHQRSA</sequence>
<comment type="caution">
    <text evidence="1">The sequence shown here is derived from an EMBL/GenBank/DDBJ whole genome shotgun (WGS) entry which is preliminary data.</text>
</comment>
<dbReference type="EMBL" id="CM043797">
    <property type="protein sequence ID" value="KAI4815320.1"/>
    <property type="molecule type" value="Genomic_DNA"/>
</dbReference>
<evidence type="ECO:0000313" key="1">
    <source>
        <dbReference type="EMBL" id="KAI4815320.1"/>
    </source>
</evidence>
<reference evidence="1" key="1">
    <citation type="submission" date="2022-05" db="EMBL/GenBank/DDBJ databases">
        <title>Chromosome-level genome of Chaenocephalus aceratus.</title>
        <authorList>
            <person name="Park H."/>
        </authorList>
    </citation>
    <scope>NUCLEOTIDE SEQUENCE</scope>
    <source>
        <strain evidence="1">KU_202001</strain>
    </source>
</reference>
<dbReference type="Proteomes" id="UP001057452">
    <property type="component" value="Chromosome 13"/>
</dbReference>
<keyword evidence="2" id="KW-1185">Reference proteome</keyword>
<protein>
    <submittedName>
        <fullName evidence="1">Uncharacterized protein</fullName>
    </submittedName>
</protein>
<feature type="non-terminal residue" evidence="1">
    <location>
        <position position="74"/>
    </location>
</feature>
<proteinExistence type="predicted"/>
<accession>A0ACB9WNI1</accession>
<organism evidence="1 2">
    <name type="scientific">Chaenocephalus aceratus</name>
    <name type="common">Blackfin icefish</name>
    <name type="synonym">Chaenichthys aceratus</name>
    <dbReference type="NCBI Taxonomy" id="36190"/>
    <lineage>
        <taxon>Eukaryota</taxon>
        <taxon>Metazoa</taxon>
        <taxon>Chordata</taxon>
        <taxon>Craniata</taxon>
        <taxon>Vertebrata</taxon>
        <taxon>Euteleostomi</taxon>
        <taxon>Actinopterygii</taxon>
        <taxon>Neopterygii</taxon>
        <taxon>Teleostei</taxon>
        <taxon>Neoteleostei</taxon>
        <taxon>Acanthomorphata</taxon>
        <taxon>Eupercaria</taxon>
        <taxon>Perciformes</taxon>
        <taxon>Notothenioidei</taxon>
        <taxon>Channichthyidae</taxon>
        <taxon>Chaenocephalus</taxon>
    </lineage>
</organism>
<evidence type="ECO:0000313" key="2">
    <source>
        <dbReference type="Proteomes" id="UP001057452"/>
    </source>
</evidence>
<feature type="non-terminal residue" evidence="1">
    <location>
        <position position="1"/>
    </location>
</feature>